<dbReference type="InterPro" id="IPR011701">
    <property type="entry name" value="MFS"/>
</dbReference>
<keyword evidence="3 6" id="KW-1133">Transmembrane helix</keyword>
<feature type="transmembrane region" description="Helical" evidence="6">
    <location>
        <begin position="839"/>
        <end position="862"/>
    </location>
</feature>
<dbReference type="Gene3D" id="1.20.1250.20">
    <property type="entry name" value="MFS general substrate transporter like domains"/>
    <property type="match status" value="1"/>
</dbReference>
<accession>A0AAF0Y8S5</accession>
<dbReference type="AlphaFoldDB" id="A0AAF0Y8S5"/>
<dbReference type="GO" id="GO:0022857">
    <property type="term" value="F:transmembrane transporter activity"/>
    <property type="evidence" value="ECO:0007669"/>
    <property type="project" value="InterPro"/>
</dbReference>
<feature type="transmembrane region" description="Helical" evidence="6">
    <location>
        <begin position="908"/>
        <end position="936"/>
    </location>
</feature>
<evidence type="ECO:0000256" key="1">
    <source>
        <dbReference type="ARBA" id="ARBA00004141"/>
    </source>
</evidence>
<keyword evidence="8" id="KW-1185">Reference proteome</keyword>
<sequence length="1030" mass="110817">MGAAKTACLPCRKVKVAQMLSPRPGSELYPVYGQRSGVWDASRDPKSSDTTDPVEGGGDGPGTSFGLLNVLASVANDQSKTATMPTPPGPTSQPFDRASFLAEFRTAANSLDPDPYGGVAVLEEGLGELYKCEPFDCSGGDVVNARIDQPRLDVGEGYDVVSSGIVTEDEVQSLMAIYWDRIEPVGRVLDPTIHTIEFITAKSATLMSVVLMITAQSLPVSEHANSLVSRLDAHVEHLLAQTDRHGFQSIEICQALTLLCLFIGGHQLNRTWGLTAKSIAMAIELRLDASPPPVWALASSPHHQATPAALQRNVERLWILLVDWDRATALNILTRAMPIFAGSDPVLKVTSLYTYRYYRIAYAGFRTMRLICTAPGDRNKDIYLLSIIAALARRLVDLRLHANFASITVVLGRGLLHDARVAAQSRLAPADTGISSDSILEFVVDGAGPLDPANGSGILADYSGWSMAALPMFPGLSEGIFGMWDPEADNWDRVGTAGCISTCSAMADTLADDLTVPGTVVILDQVAGDDLPSKNFTLVPTPSADPNDPLNWSKGRKWLSLLCLNLWILAVFTVVGCLYPIYGPLSDTTGLSLDNINAGVGYLYFAAAVFALFTLPLQIAIGYRPVFIATCLGVCIFPFALSQVKNNGQYIGLCVLNALFVSPVFVSPETVLCNVFGMNGPTYFAGGFAVLVAIFLFFFMEETKFHRPVPSSGPVEVLTSDNKALSASPYAPDTKDAALTEVKPADTKEVPPATTAATHSDDRYSIPWPGIRPFQRFAVSPHAVGILWRGAAQSVALLRLPIVLWCGLVMGTQQIFYNTMAALSSGVLSAEPYNMQPNAVGLTFISPLLAIVPGAVLGGWLSDRLTVIMARRNGGVSEAEHKLWLFIVPTIVCPIGILMMGLGPYYGAHWMVFVIGEFFLTVAGPLATLNGMTYAFDCFHPIHPKAKEGPTAEVQAAAPYILAAMLLGMAMTFSFNYSITAWAFNWGLRNWAISAALIGTVANSTAFVMIRYGKKLRKGGAGYYEKVVNI</sequence>
<organism evidence="7 8">
    <name type="scientific">Vanrija pseudolonga</name>
    <dbReference type="NCBI Taxonomy" id="143232"/>
    <lineage>
        <taxon>Eukaryota</taxon>
        <taxon>Fungi</taxon>
        <taxon>Dikarya</taxon>
        <taxon>Basidiomycota</taxon>
        <taxon>Agaricomycotina</taxon>
        <taxon>Tremellomycetes</taxon>
        <taxon>Trichosporonales</taxon>
        <taxon>Trichosporonaceae</taxon>
        <taxon>Vanrija</taxon>
    </lineage>
</organism>
<feature type="transmembrane region" description="Helical" evidence="6">
    <location>
        <begin position="883"/>
        <end position="902"/>
    </location>
</feature>
<protein>
    <submittedName>
        <fullName evidence="7">Purtative MFS-type transporterc</fullName>
    </submittedName>
</protein>
<evidence type="ECO:0000256" key="4">
    <source>
        <dbReference type="ARBA" id="ARBA00023136"/>
    </source>
</evidence>
<comment type="subcellular location">
    <subcellularLocation>
        <location evidence="1">Membrane</location>
        <topology evidence="1">Multi-pass membrane protein</topology>
    </subcellularLocation>
</comment>
<name>A0AAF0Y8S5_9TREE</name>
<dbReference type="RefSeq" id="XP_062626063.1">
    <property type="nucleotide sequence ID" value="XM_062770078.1"/>
</dbReference>
<feature type="transmembrane region" description="Helical" evidence="6">
    <location>
        <begin position="558"/>
        <end position="582"/>
    </location>
</feature>
<keyword evidence="2 6" id="KW-0812">Transmembrane</keyword>
<evidence type="ECO:0000256" key="5">
    <source>
        <dbReference type="SAM" id="MobiDB-lite"/>
    </source>
</evidence>
<evidence type="ECO:0000256" key="2">
    <source>
        <dbReference type="ARBA" id="ARBA00022692"/>
    </source>
</evidence>
<feature type="transmembrane region" description="Helical" evidence="6">
    <location>
        <begin position="626"/>
        <end position="644"/>
    </location>
</feature>
<feature type="transmembrane region" description="Helical" evidence="6">
    <location>
        <begin position="602"/>
        <end position="619"/>
    </location>
</feature>
<evidence type="ECO:0000313" key="8">
    <source>
        <dbReference type="Proteomes" id="UP000827549"/>
    </source>
</evidence>
<dbReference type="InterPro" id="IPR036259">
    <property type="entry name" value="MFS_trans_sf"/>
</dbReference>
<gene>
    <name evidence="7" type="primary">SPBC1271.10c_2</name>
    <name evidence="7" type="ORF">LOC62_03G003544</name>
</gene>
<feature type="transmembrane region" description="Helical" evidence="6">
    <location>
        <begin position="957"/>
        <end position="979"/>
    </location>
</feature>
<dbReference type="GO" id="GO:0005886">
    <property type="term" value="C:plasma membrane"/>
    <property type="evidence" value="ECO:0007669"/>
    <property type="project" value="TreeGrafter"/>
</dbReference>
<dbReference type="PANTHER" id="PTHR23502:SF30">
    <property type="entry name" value="TRANSPORTER, PUTATIVE (AFU_ORTHOLOGUE AFUA_8G04702)-RELATED"/>
    <property type="match status" value="1"/>
</dbReference>
<dbReference type="PANTHER" id="PTHR23502">
    <property type="entry name" value="MAJOR FACILITATOR SUPERFAMILY"/>
    <property type="match status" value="1"/>
</dbReference>
<proteinExistence type="predicted"/>
<evidence type="ECO:0000256" key="6">
    <source>
        <dbReference type="SAM" id="Phobius"/>
    </source>
</evidence>
<feature type="transmembrane region" description="Helical" evidence="6">
    <location>
        <begin position="680"/>
        <end position="700"/>
    </location>
</feature>
<evidence type="ECO:0000313" key="7">
    <source>
        <dbReference type="EMBL" id="WOO80031.1"/>
    </source>
</evidence>
<dbReference type="CDD" id="cd12148">
    <property type="entry name" value="fungal_TF_MHR"/>
    <property type="match status" value="1"/>
</dbReference>
<keyword evidence="4 6" id="KW-0472">Membrane</keyword>
<dbReference type="EMBL" id="CP086716">
    <property type="protein sequence ID" value="WOO80031.1"/>
    <property type="molecule type" value="Genomic_DNA"/>
</dbReference>
<dbReference type="Pfam" id="PF07690">
    <property type="entry name" value="MFS_1"/>
    <property type="match status" value="1"/>
</dbReference>
<dbReference type="GeneID" id="87806786"/>
<evidence type="ECO:0000256" key="3">
    <source>
        <dbReference type="ARBA" id="ARBA00022989"/>
    </source>
</evidence>
<dbReference type="Proteomes" id="UP000827549">
    <property type="component" value="Chromosome 3"/>
</dbReference>
<dbReference type="SUPFAM" id="SSF103473">
    <property type="entry name" value="MFS general substrate transporter"/>
    <property type="match status" value="1"/>
</dbReference>
<feature type="transmembrane region" description="Helical" evidence="6">
    <location>
        <begin position="650"/>
        <end position="668"/>
    </location>
</feature>
<feature type="region of interest" description="Disordered" evidence="5">
    <location>
        <begin position="37"/>
        <end position="62"/>
    </location>
</feature>
<reference evidence="7" key="1">
    <citation type="submission" date="2023-10" db="EMBL/GenBank/DDBJ databases">
        <authorList>
            <person name="Noh H."/>
        </authorList>
    </citation>
    <scope>NUCLEOTIDE SEQUENCE</scope>
    <source>
        <strain evidence="7">DUCC4014</strain>
    </source>
</reference>
<feature type="transmembrane region" description="Helical" evidence="6">
    <location>
        <begin position="786"/>
        <end position="808"/>
    </location>
</feature>
<feature type="transmembrane region" description="Helical" evidence="6">
    <location>
        <begin position="991"/>
        <end position="1010"/>
    </location>
</feature>